<proteinExistence type="predicted"/>
<dbReference type="RefSeq" id="WP_243467848.1">
    <property type="nucleotide sequence ID" value="NZ_BAVR01000093.1"/>
</dbReference>
<accession>W4VC59</accession>
<comment type="caution">
    <text evidence="2">The sequence shown here is derived from an EMBL/GenBank/DDBJ whole genome shotgun (WGS) entry which is preliminary data.</text>
</comment>
<keyword evidence="1" id="KW-0812">Transmembrane</keyword>
<feature type="transmembrane region" description="Helical" evidence="1">
    <location>
        <begin position="69"/>
        <end position="87"/>
    </location>
</feature>
<protein>
    <submittedName>
        <fullName evidence="2">Uncharacterized protein</fullName>
    </submittedName>
</protein>
<keyword evidence="1" id="KW-0472">Membrane</keyword>
<evidence type="ECO:0000313" key="3">
    <source>
        <dbReference type="Proteomes" id="UP000019109"/>
    </source>
</evidence>
<feature type="transmembrane region" description="Helical" evidence="1">
    <location>
        <begin position="124"/>
        <end position="146"/>
    </location>
</feature>
<evidence type="ECO:0000256" key="1">
    <source>
        <dbReference type="SAM" id="Phobius"/>
    </source>
</evidence>
<feature type="transmembrane region" description="Helical" evidence="1">
    <location>
        <begin position="33"/>
        <end position="57"/>
    </location>
</feature>
<gene>
    <name evidence="2" type="ORF">JCM21531_4426</name>
</gene>
<dbReference type="Proteomes" id="UP000019109">
    <property type="component" value="Unassembled WGS sequence"/>
</dbReference>
<evidence type="ECO:0000313" key="2">
    <source>
        <dbReference type="EMBL" id="GAE90787.1"/>
    </source>
</evidence>
<keyword evidence="1" id="KW-1133">Transmembrane helix</keyword>
<reference evidence="2" key="1">
    <citation type="journal article" date="2014" name="Genome Announc.">
        <title>Draft Genome Sequence of Clostridium straminisolvens Strain JCM 21531T, Isolated from a Cellulose-Degrading Bacterial Community.</title>
        <authorList>
            <person name="Yuki M."/>
            <person name="Oshima K."/>
            <person name="Suda W."/>
            <person name="Sakamoto M."/>
            <person name="Kitamura K."/>
            <person name="Iida T."/>
            <person name="Hattori M."/>
            <person name="Ohkuma M."/>
        </authorList>
    </citation>
    <scope>NUCLEOTIDE SEQUENCE [LARGE SCALE GENOMIC DNA]</scope>
    <source>
        <strain evidence="2">JCM 21531</strain>
    </source>
</reference>
<dbReference type="AlphaFoldDB" id="W4VC59"/>
<sequence>MNMKMNDKIEKVLWSIAFPGLGQLLNGHIIKGIFFMILELIVNHCSNLNSIIIYSFVGNIQEAINNSNYQWLMFYPSLYLYVMWDAYKYAKGDHSPMDSLPYVFAAYLGTVGIVYSASFNINGIFFGPVWLTLIFMVIGIIIGCSIQKQINKRSGLNSEKNRNISILYIL</sequence>
<organism evidence="2 3">
    <name type="scientific">Acetivibrio straminisolvens JCM 21531</name>
    <dbReference type="NCBI Taxonomy" id="1294263"/>
    <lineage>
        <taxon>Bacteria</taxon>
        <taxon>Bacillati</taxon>
        <taxon>Bacillota</taxon>
        <taxon>Clostridia</taxon>
        <taxon>Eubacteriales</taxon>
        <taxon>Oscillospiraceae</taxon>
        <taxon>Acetivibrio</taxon>
    </lineage>
</organism>
<keyword evidence="3" id="KW-1185">Reference proteome</keyword>
<feature type="transmembrane region" description="Helical" evidence="1">
    <location>
        <begin position="99"/>
        <end position="118"/>
    </location>
</feature>
<dbReference type="EMBL" id="BAVR01000093">
    <property type="protein sequence ID" value="GAE90787.1"/>
    <property type="molecule type" value="Genomic_DNA"/>
</dbReference>
<dbReference type="STRING" id="1294263.JCM21531_4426"/>
<name>W4VC59_9FIRM</name>